<evidence type="ECO:0000313" key="2">
    <source>
        <dbReference type="Proteomes" id="UP000234681"/>
    </source>
</evidence>
<name>A6J2D8_RAT</name>
<gene>
    <name evidence="1" type="primary">Gtpbp6_predicted</name>
    <name evidence="1" type="ORF">rCG_21562</name>
</gene>
<sequence length="67" mass="7826">MEASEPIPTQNCRKPRSCPHCGAWVCALHCWSLPWRFTARWTWCLGTPRHALEPWRYLQSQGVGWTS</sequence>
<dbReference type="Proteomes" id="UP000234681">
    <property type="component" value="Chromosome 12"/>
</dbReference>
<proteinExistence type="predicted"/>
<reference evidence="1 2" key="1">
    <citation type="submission" date="2005-07" db="EMBL/GenBank/DDBJ databases">
        <authorList>
            <person name="Mural R.J."/>
            <person name="Li P.W."/>
            <person name="Adams M.D."/>
            <person name="Amanatides P.G."/>
            <person name="Baden-Tillson H."/>
            <person name="Barnstead M."/>
            <person name="Chin S.H."/>
            <person name="Dew I."/>
            <person name="Evans C.A."/>
            <person name="Ferriera S."/>
            <person name="Flanigan M."/>
            <person name="Fosler C."/>
            <person name="Glodek A."/>
            <person name="Gu Z."/>
            <person name="Holt R.A."/>
            <person name="Jennings D."/>
            <person name="Kraft C.L."/>
            <person name="Lu F."/>
            <person name="Nguyen T."/>
            <person name="Nusskern D.R."/>
            <person name="Pfannkoch C.M."/>
            <person name="Sitter C."/>
            <person name="Sutton G.G."/>
            <person name="Venter J.C."/>
            <person name="Wang Z."/>
            <person name="Woodage T."/>
            <person name="Zheng X.H."/>
            <person name="Zhong F."/>
        </authorList>
    </citation>
    <scope>NUCLEOTIDE SEQUENCE [LARGE SCALE GENOMIC DNA]</scope>
    <source>
        <strain>BN</strain>
        <strain evidence="2">Sprague-Dawley</strain>
    </source>
</reference>
<accession>A6J2D8</accession>
<evidence type="ECO:0000313" key="1">
    <source>
        <dbReference type="EMBL" id="EDM14077.1"/>
    </source>
</evidence>
<dbReference type="EMBL" id="CH473973">
    <property type="protein sequence ID" value="EDM14077.1"/>
    <property type="molecule type" value="Genomic_DNA"/>
</dbReference>
<organism evidence="1 2">
    <name type="scientific">Rattus norvegicus</name>
    <name type="common">Rat</name>
    <dbReference type="NCBI Taxonomy" id="10116"/>
    <lineage>
        <taxon>Eukaryota</taxon>
        <taxon>Metazoa</taxon>
        <taxon>Chordata</taxon>
        <taxon>Craniata</taxon>
        <taxon>Vertebrata</taxon>
        <taxon>Euteleostomi</taxon>
        <taxon>Mammalia</taxon>
        <taxon>Eutheria</taxon>
        <taxon>Euarchontoglires</taxon>
        <taxon>Glires</taxon>
        <taxon>Rodentia</taxon>
        <taxon>Myomorpha</taxon>
        <taxon>Muroidea</taxon>
        <taxon>Muridae</taxon>
        <taxon>Murinae</taxon>
        <taxon>Rattus</taxon>
    </lineage>
</organism>
<dbReference type="AlphaFoldDB" id="A6J2D8"/>
<protein>
    <submittedName>
        <fullName evidence="1">GTP binding protein 6 (Putative) (Predicted), isoform CRA_c</fullName>
    </submittedName>
</protein>